<reference evidence="1" key="1">
    <citation type="submission" date="2014-05" db="EMBL/GenBank/DDBJ databases">
        <authorList>
            <person name="Chronopoulou M."/>
        </authorList>
    </citation>
    <scope>NUCLEOTIDE SEQUENCE</scope>
    <source>
        <tissue evidence="1">Whole organism</tissue>
    </source>
</reference>
<dbReference type="EMBL" id="HACA01008863">
    <property type="protein sequence ID" value="CDW26224.1"/>
    <property type="molecule type" value="Transcribed_RNA"/>
</dbReference>
<name>A0A0K2TJW9_LEPSM</name>
<evidence type="ECO:0000313" key="1">
    <source>
        <dbReference type="EMBL" id="CDW26224.1"/>
    </source>
</evidence>
<sequence>YTSLTPSWTGLVSQRNVSQNKQLKLETTLASCRQLSISSYINANFCSKSISYLNKNRLFLHLYLKVLLKTVLFSNWSDLFHQSKLSFYFLHF</sequence>
<feature type="non-terminal residue" evidence="1">
    <location>
        <position position="1"/>
    </location>
</feature>
<protein>
    <submittedName>
        <fullName evidence="1">Uncharacterized protein</fullName>
    </submittedName>
</protein>
<proteinExistence type="predicted"/>
<organism evidence="1">
    <name type="scientific">Lepeophtheirus salmonis</name>
    <name type="common">Salmon louse</name>
    <name type="synonym">Caligus salmonis</name>
    <dbReference type="NCBI Taxonomy" id="72036"/>
    <lineage>
        <taxon>Eukaryota</taxon>
        <taxon>Metazoa</taxon>
        <taxon>Ecdysozoa</taxon>
        <taxon>Arthropoda</taxon>
        <taxon>Crustacea</taxon>
        <taxon>Multicrustacea</taxon>
        <taxon>Hexanauplia</taxon>
        <taxon>Copepoda</taxon>
        <taxon>Siphonostomatoida</taxon>
        <taxon>Caligidae</taxon>
        <taxon>Lepeophtheirus</taxon>
    </lineage>
</organism>
<accession>A0A0K2TJW9</accession>
<dbReference type="AlphaFoldDB" id="A0A0K2TJW9"/>